<evidence type="ECO:0000313" key="2">
    <source>
        <dbReference type="Proteomes" id="UP000017023"/>
    </source>
</evidence>
<dbReference type="Proteomes" id="UP000017023">
    <property type="component" value="Unassembled WGS sequence"/>
</dbReference>
<dbReference type="AlphaFoldDB" id="U2L5U8"/>
<name>U2L5U8_9BACT</name>
<dbReference type="PATRIC" id="fig|1395125.3.peg.1828"/>
<accession>U2L5U8</accession>
<proteinExistence type="predicted"/>
<reference evidence="1 2" key="1">
    <citation type="submission" date="2013-08" db="EMBL/GenBank/DDBJ databases">
        <authorList>
            <person name="Durkin A.S."/>
            <person name="Haft D.R."/>
            <person name="McCorrison J."/>
            <person name="Torralba M."/>
            <person name="Gillis M."/>
            <person name="Haft D.H."/>
            <person name="Methe B."/>
            <person name="Sutton G."/>
            <person name="Nelson K.E."/>
        </authorList>
    </citation>
    <scope>NUCLEOTIDE SEQUENCE [LARGE SCALE GENOMIC DNA]</scope>
    <source>
        <strain evidence="1 2">F0493</strain>
    </source>
</reference>
<protein>
    <submittedName>
        <fullName evidence="1">Uncharacterized protein</fullName>
    </submittedName>
</protein>
<dbReference type="EMBL" id="AWGW01000025">
    <property type="protein sequence ID" value="ERJ99730.1"/>
    <property type="molecule type" value="Genomic_DNA"/>
</dbReference>
<comment type="caution">
    <text evidence="1">The sequence shown here is derived from an EMBL/GenBank/DDBJ whole genome shotgun (WGS) entry which is preliminary data.</text>
</comment>
<gene>
    <name evidence="1" type="ORF">HMPREF9145_0914</name>
</gene>
<sequence length="39" mass="4483">MLGLVSESEVIKRMSKCQAFKECLHDVAHIGNEFLTDFR</sequence>
<evidence type="ECO:0000313" key="1">
    <source>
        <dbReference type="EMBL" id="ERJ99730.1"/>
    </source>
</evidence>
<organism evidence="1 2">
    <name type="scientific">Segatella salivae F0493</name>
    <dbReference type="NCBI Taxonomy" id="1395125"/>
    <lineage>
        <taxon>Bacteria</taxon>
        <taxon>Pseudomonadati</taxon>
        <taxon>Bacteroidota</taxon>
        <taxon>Bacteroidia</taxon>
        <taxon>Bacteroidales</taxon>
        <taxon>Prevotellaceae</taxon>
        <taxon>Segatella</taxon>
    </lineage>
</organism>